<dbReference type="KEGG" id="chy:CHY_1331"/>
<dbReference type="HOGENOM" id="CLU_643551_0_0_9"/>
<dbReference type="EMBL" id="CP000141">
    <property type="protein sequence ID" value="ABB15380.1"/>
    <property type="molecule type" value="Genomic_DNA"/>
</dbReference>
<accession>Q3ACH0</accession>
<sequence length="426" mass="48163">MLRLPHYLPALGKAISKPLPQQGGIFVKIVLGVLFNGQSGTLIAGAGRHHLYEGKFSAQSFLVELQNCLTHLGLSKQDVHKIYLTPPFSLENQSNLKPIFHLRLVPEHFNTSFSAPRGIQKKVEILQVTPEKLIRTLKAREEQIKKAQVVSLISPFAMVYPEKENKALRVITKFTPAVILKSQNYPHLGFREREKALLMAAAFIATINPYLQQIREFFIPYSPGIFWVENEAVCVTDNFLPQTCGKVSELAPLYQIARGAAVLFGYHYALALFKVGQAFKLFQVQNSVEVSELSPTFSFTTTSSVQHLLASIKSILPENANGPVPIFNFSGYYLADSYPYRIYKLAPSRQLRFLGLLTAPAELTILSLCKQEEIDKNKKKLLKRLQLFNKKHNFLEKPVAFSQETSLRYLPFNQTILKVGLKETWL</sequence>
<dbReference type="AlphaFoldDB" id="Q3ACH0"/>
<keyword evidence="2" id="KW-1185">Reference proteome</keyword>
<dbReference type="InParanoid" id="Q3ACH0"/>
<gene>
    <name evidence="1" type="ordered locus">CHY_1331</name>
</gene>
<dbReference type="eggNOG" id="ENOG5033SQG">
    <property type="taxonomic scope" value="Bacteria"/>
</dbReference>
<proteinExistence type="predicted"/>
<name>Q3ACH0_CARHZ</name>
<organism evidence="1 2">
    <name type="scientific">Carboxydothermus hydrogenoformans (strain ATCC BAA-161 / DSM 6008 / Z-2901)</name>
    <dbReference type="NCBI Taxonomy" id="246194"/>
    <lineage>
        <taxon>Bacteria</taxon>
        <taxon>Bacillati</taxon>
        <taxon>Bacillota</taxon>
        <taxon>Clostridia</taxon>
        <taxon>Thermoanaerobacterales</taxon>
        <taxon>Thermoanaerobacteraceae</taxon>
        <taxon>Carboxydothermus</taxon>
    </lineage>
</organism>
<protein>
    <submittedName>
        <fullName evidence="1">Uncharacterized protein</fullName>
    </submittedName>
</protein>
<evidence type="ECO:0000313" key="2">
    <source>
        <dbReference type="Proteomes" id="UP000002706"/>
    </source>
</evidence>
<dbReference type="Proteomes" id="UP000002706">
    <property type="component" value="Chromosome"/>
</dbReference>
<reference evidence="1 2" key="1">
    <citation type="journal article" date="2005" name="PLoS Genet.">
        <title>Life in hot carbon monoxide: the complete genome sequence of Carboxydothermus hydrogenoformans Z-2901.</title>
        <authorList>
            <person name="Wu M."/>
            <person name="Ren Q."/>
            <person name="Durkin A.S."/>
            <person name="Daugherty S.C."/>
            <person name="Brinkac L.M."/>
            <person name="Dodson R.J."/>
            <person name="Madupu R."/>
            <person name="Sullivan S.A."/>
            <person name="Kolonay J.F."/>
            <person name="Haft D.H."/>
            <person name="Nelson W.C."/>
            <person name="Tallon L.J."/>
            <person name="Jones K.M."/>
            <person name="Ulrich L.E."/>
            <person name="Gonzalez J.M."/>
            <person name="Zhulin I.B."/>
            <person name="Robb F.T."/>
            <person name="Eisen J.A."/>
        </authorList>
    </citation>
    <scope>NUCLEOTIDE SEQUENCE [LARGE SCALE GENOMIC DNA]</scope>
    <source>
        <strain evidence="2">ATCC BAA-161 / DSM 6008 / Z-2901</strain>
    </source>
</reference>
<evidence type="ECO:0000313" key="1">
    <source>
        <dbReference type="EMBL" id="ABB15380.1"/>
    </source>
</evidence>
<dbReference type="STRING" id="246194.CHY_1331"/>